<dbReference type="InterPro" id="IPR001849">
    <property type="entry name" value="PH_domain"/>
</dbReference>
<feature type="domain" description="PH" evidence="1">
    <location>
        <begin position="95"/>
        <end position="214"/>
    </location>
</feature>
<organism evidence="2 3">
    <name type="scientific">Gossypium barbadense</name>
    <name type="common">Sea Island cotton</name>
    <name type="synonym">Hibiscus barbadensis</name>
    <dbReference type="NCBI Taxonomy" id="3634"/>
    <lineage>
        <taxon>Eukaryota</taxon>
        <taxon>Viridiplantae</taxon>
        <taxon>Streptophyta</taxon>
        <taxon>Embryophyta</taxon>
        <taxon>Tracheophyta</taxon>
        <taxon>Spermatophyta</taxon>
        <taxon>Magnoliopsida</taxon>
        <taxon>eudicotyledons</taxon>
        <taxon>Gunneridae</taxon>
        <taxon>Pentapetalae</taxon>
        <taxon>rosids</taxon>
        <taxon>malvids</taxon>
        <taxon>Malvales</taxon>
        <taxon>Malvaceae</taxon>
        <taxon>Malvoideae</taxon>
        <taxon>Gossypium</taxon>
    </lineage>
</organism>
<dbReference type="SUPFAM" id="SSF50729">
    <property type="entry name" value="PH domain-like"/>
    <property type="match status" value="1"/>
</dbReference>
<name>A0A2P5YN82_GOSBA</name>
<dbReference type="PANTHER" id="PTHR45005:SF2">
    <property type="entry name" value="PROTEIN HLB1"/>
    <property type="match status" value="1"/>
</dbReference>
<gene>
    <name evidence="2" type="ORF">GOBAR_AA03561</name>
</gene>
<dbReference type="PROSITE" id="PS50003">
    <property type="entry name" value="PH_DOMAIN"/>
    <property type="match status" value="1"/>
</dbReference>
<dbReference type="Proteomes" id="UP000239757">
    <property type="component" value="Unassembled WGS sequence"/>
</dbReference>
<dbReference type="PANTHER" id="PTHR45005">
    <property type="match status" value="1"/>
</dbReference>
<accession>A0A2P5YN82</accession>
<dbReference type="OrthoDB" id="548564at2759"/>
<evidence type="ECO:0000313" key="2">
    <source>
        <dbReference type="EMBL" id="PPS17021.1"/>
    </source>
</evidence>
<proteinExistence type="predicted"/>
<sequence>MATDLSFLFYASNSPNPISIKIISVTTDFNCLSYSLIPLQLISDSQPFSLNLIPKTINSILEKFNGSKLAGLFLKILNAGEKFEYIYSGLLLPLPHLKDGYLTAPPFGNTFPPHSDWKRTEFFLNQEALQQVIKVEQKQVSRSLSGRIVDAGNTDKKAIRVDIPDIISVSASADLTLPPGAGLCINTTSGQVFLVADSWESLDRWLDALRLVYTIYARRKTDVLAGIIAT</sequence>
<evidence type="ECO:0000313" key="3">
    <source>
        <dbReference type="Proteomes" id="UP000239757"/>
    </source>
</evidence>
<protein>
    <recommendedName>
        <fullName evidence="1">PH domain-containing protein</fullName>
    </recommendedName>
</protein>
<reference evidence="2 3" key="1">
    <citation type="submission" date="2015-01" db="EMBL/GenBank/DDBJ databases">
        <title>Genome of allotetraploid Gossypium barbadense reveals genomic plasticity and fiber elongation in cotton evolution.</title>
        <authorList>
            <person name="Chen X."/>
            <person name="Liu X."/>
            <person name="Zhao B."/>
            <person name="Zheng H."/>
            <person name="Hu Y."/>
            <person name="Lu G."/>
            <person name="Yang C."/>
            <person name="Chen J."/>
            <person name="Shan C."/>
            <person name="Zhang L."/>
            <person name="Zhou Y."/>
            <person name="Wang L."/>
            <person name="Guo W."/>
            <person name="Bai Y."/>
            <person name="Ruan J."/>
            <person name="Shangguan X."/>
            <person name="Mao Y."/>
            <person name="Jiang J."/>
            <person name="Zhu Y."/>
            <person name="Lei J."/>
            <person name="Kang H."/>
            <person name="Chen S."/>
            <person name="He X."/>
            <person name="Wang R."/>
            <person name="Wang Y."/>
            <person name="Chen J."/>
            <person name="Wang L."/>
            <person name="Yu S."/>
            <person name="Wang B."/>
            <person name="Wei J."/>
            <person name="Song S."/>
            <person name="Lu X."/>
            <person name="Gao Z."/>
            <person name="Gu W."/>
            <person name="Deng X."/>
            <person name="Ma D."/>
            <person name="Wang S."/>
            <person name="Liang W."/>
            <person name="Fang L."/>
            <person name="Cai C."/>
            <person name="Zhu X."/>
            <person name="Zhou B."/>
            <person name="Zhang Y."/>
            <person name="Chen Z."/>
            <person name="Xu S."/>
            <person name="Zhu R."/>
            <person name="Wang S."/>
            <person name="Zhang T."/>
            <person name="Zhao G."/>
        </authorList>
    </citation>
    <scope>NUCLEOTIDE SEQUENCE [LARGE SCALE GENOMIC DNA]</scope>
    <source>
        <strain evidence="3">cv. Xinhai21</strain>
        <tissue evidence="2">Leaf</tissue>
    </source>
</reference>
<dbReference type="AlphaFoldDB" id="A0A2P5YN82"/>
<dbReference type="InterPro" id="IPR053277">
    <property type="entry name" value="Endomembrane_traffic_mod"/>
</dbReference>
<evidence type="ECO:0000259" key="1">
    <source>
        <dbReference type="PROSITE" id="PS50003"/>
    </source>
</evidence>
<dbReference type="EMBL" id="KZ662969">
    <property type="protein sequence ID" value="PPS17021.1"/>
    <property type="molecule type" value="Genomic_DNA"/>
</dbReference>